<name>A0A7U0MGK2_9VIRU</name>
<proteinExistence type="inferred from homology"/>
<dbReference type="EMBL" id="MW246810">
    <property type="protein sequence ID" value="QQX32716.1"/>
    <property type="molecule type" value="Genomic_RNA"/>
</dbReference>
<dbReference type="GO" id="GO:0052170">
    <property type="term" value="P:symbiont-mediated suppression of host innate immune response"/>
    <property type="evidence" value="ECO:0007669"/>
    <property type="project" value="UniProtKB-KW"/>
</dbReference>
<evidence type="ECO:0000256" key="4">
    <source>
        <dbReference type="ARBA" id="ARBA00022581"/>
    </source>
</evidence>
<organism evidence="11">
    <name type="scientific">Butterbur mosaic virus</name>
    <dbReference type="NCBI Taxonomy" id="666859"/>
    <lineage>
        <taxon>Viruses</taxon>
        <taxon>Riboviria</taxon>
        <taxon>Orthornavirae</taxon>
        <taxon>Kitrinoviricota</taxon>
        <taxon>Alsuviricetes</taxon>
        <taxon>Tymovirales</taxon>
        <taxon>Betaflexiviridae</taxon>
        <taxon>Quinvirinae</taxon>
        <taxon>Carlavirus</taxon>
        <taxon>Carlavirus petasitis</taxon>
    </lineage>
</organism>
<sequence length="97" mass="11016">MSKRFVKRFLQARFRDASGLPKGSFGDLINIIVCMVFEGEPGQSKYAKVRRAKKIGRCPRCYRVSPGFYFTTRCDGVTCVPGISYNVAKMQYIKYGV</sequence>
<protein>
    <recommendedName>
        <fullName evidence="2">RNA silencing suppressor</fullName>
    </recommendedName>
</protein>
<keyword evidence="3" id="KW-0941">Suppressor of RNA silencing</keyword>
<evidence type="ECO:0000256" key="1">
    <source>
        <dbReference type="ARBA" id="ARBA00006158"/>
    </source>
</evidence>
<evidence type="ECO:0000256" key="9">
    <source>
        <dbReference type="ARBA" id="ARBA00023125"/>
    </source>
</evidence>
<dbReference type="GO" id="GO:0006355">
    <property type="term" value="P:regulation of DNA-templated transcription"/>
    <property type="evidence" value="ECO:0007669"/>
    <property type="project" value="InterPro"/>
</dbReference>
<dbReference type="GO" id="GO:0003677">
    <property type="term" value="F:DNA binding"/>
    <property type="evidence" value="ECO:0007669"/>
    <property type="project" value="UniProtKB-KW"/>
</dbReference>
<accession>A0A7U0MGK2</accession>
<evidence type="ECO:0000256" key="6">
    <source>
        <dbReference type="ARBA" id="ARBA00022723"/>
    </source>
</evidence>
<dbReference type="GO" id="GO:0008270">
    <property type="term" value="F:zinc ion binding"/>
    <property type="evidence" value="ECO:0007669"/>
    <property type="project" value="UniProtKB-KW"/>
</dbReference>
<evidence type="ECO:0000256" key="7">
    <source>
        <dbReference type="ARBA" id="ARBA00022771"/>
    </source>
</evidence>
<reference evidence="11" key="1">
    <citation type="journal article" date="2020" name="Front. Microbiol.">
        <title>A Mixed Infection of Helenium Virus S With Two Distinct Isolates of Butterbur Mosaic Virus, One of Which Has a Major Deletion in an Essential Gene.</title>
        <authorList>
            <person name="Hammond J."/>
            <person name="Reinsel M."/>
            <person name="Grinstead S."/>
            <person name="Lockhart B."/>
            <person name="Jordan R."/>
            <person name="Mollov D."/>
        </authorList>
    </citation>
    <scope>NUCLEOTIDE SEQUENCE</scope>
    <source>
        <strain evidence="11">ButMV-A</strain>
    </source>
</reference>
<keyword evidence="9" id="KW-0238">DNA-binding</keyword>
<dbReference type="EMBL" id="MW207173">
    <property type="protein sequence ID" value="QQX32739.1"/>
    <property type="molecule type" value="Genomic_RNA"/>
</dbReference>
<evidence type="ECO:0000256" key="8">
    <source>
        <dbReference type="ARBA" id="ARBA00022833"/>
    </source>
</evidence>
<evidence type="ECO:0000256" key="2">
    <source>
        <dbReference type="ARBA" id="ARBA00017202"/>
    </source>
</evidence>
<evidence type="ECO:0000313" key="11">
    <source>
        <dbReference type="EMBL" id="QQX32739.1"/>
    </source>
</evidence>
<keyword evidence="5" id="KW-1090">Inhibition of host innate immune response by virus</keyword>
<keyword evidence="4" id="KW-0945">Host-virus interaction</keyword>
<keyword evidence="10" id="KW-0899">Viral immunoevasion</keyword>
<evidence type="ECO:0000256" key="5">
    <source>
        <dbReference type="ARBA" id="ARBA00022632"/>
    </source>
</evidence>
<keyword evidence="7" id="KW-0863">Zinc-finger</keyword>
<evidence type="ECO:0000256" key="3">
    <source>
        <dbReference type="ARBA" id="ARBA00022463"/>
    </source>
</evidence>
<evidence type="ECO:0000256" key="10">
    <source>
        <dbReference type="ARBA" id="ARBA00023280"/>
    </source>
</evidence>
<keyword evidence="8" id="KW-0862">Zinc</keyword>
<dbReference type="Pfam" id="PF01623">
    <property type="entry name" value="Carla_C4"/>
    <property type="match status" value="1"/>
</dbReference>
<comment type="similarity">
    <text evidence="1">Belongs to the carlaviruses nucleic acid-binding protein family.</text>
</comment>
<dbReference type="InterPro" id="IPR002568">
    <property type="entry name" value="Carla-bd"/>
</dbReference>
<keyword evidence="6" id="KW-0479">Metal-binding</keyword>